<name>A0A1M4U6H3_9THEO</name>
<gene>
    <name evidence="2" type="ORF">SAMN02745195_00634</name>
</gene>
<evidence type="ECO:0000313" key="3">
    <source>
        <dbReference type="Proteomes" id="UP000184127"/>
    </source>
</evidence>
<dbReference type="SUPFAM" id="SSF55729">
    <property type="entry name" value="Acyl-CoA N-acyltransferases (Nat)"/>
    <property type="match status" value="1"/>
</dbReference>
<dbReference type="PANTHER" id="PTHR43415">
    <property type="entry name" value="SPERMIDINE N(1)-ACETYLTRANSFERASE"/>
    <property type="match status" value="1"/>
</dbReference>
<accession>A0A1M4U6H3</accession>
<dbReference type="Gene3D" id="3.40.630.30">
    <property type="match status" value="1"/>
</dbReference>
<dbReference type="PROSITE" id="PS51186">
    <property type="entry name" value="GNAT"/>
    <property type="match status" value="1"/>
</dbReference>
<organism evidence="2 3">
    <name type="scientific">Thermoanaerobacter uzonensis DSM 18761</name>
    <dbReference type="NCBI Taxonomy" id="1123369"/>
    <lineage>
        <taxon>Bacteria</taxon>
        <taxon>Bacillati</taxon>
        <taxon>Bacillota</taxon>
        <taxon>Clostridia</taxon>
        <taxon>Thermoanaerobacterales</taxon>
        <taxon>Thermoanaerobacteraceae</taxon>
        <taxon>Thermoanaerobacter</taxon>
    </lineage>
</organism>
<evidence type="ECO:0000259" key="1">
    <source>
        <dbReference type="PROSITE" id="PS51186"/>
    </source>
</evidence>
<dbReference type="PANTHER" id="PTHR43415:SF3">
    <property type="entry name" value="GNAT-FAMILY ACETYLTRANSFERASE"/>
    <property type="match status" value="1"/>
</dbReference>
<protein>
    <submittedName>
        <fullName evidence="2">Protein N-acetyltransferase, RimJ/RimL family</fullName>
    </submittedName>
</protein>
<dbReference type="GO" id="GO:0016747">
    <property type="term" value="F:acyltransferase activity, transferring groups other than amino-acyl groups"/>
    <property type="evidence" value="ECO:0007669"/>
    <property type="project" value="InterPro"/>
</dbReference>
<keyword evidence="2" id="KW-0808">Transferase</keyword>
<proteinExistence type="predicted"/>
<keyword evidence="3" id="KW-1185">Reference proteome</keyword>
<dbReference type="InterPro" id="IPR016181">
    <property type="entry name" value="Acyl_CoA_acyltransferase"/>
</dbReference>
<dbReference type="InterPro" id="IPR000182">
    <property type="entry name" value="GNAT_dom"/>
</dbReference>
<dbReference type="AlphaFoldDB" id="A0A1M4U6H3"/>
<evidence type="ECO:0000313" key="2">
    <source>
        <dbReference type="EMBL" id="SHE52441.1"/>
    </source>
</evidence>
<dbReference type="Pfam" id="PF13302">
    <property type="entry name" value="Acetyltransf_3"/>
    <property type="match status" value="1"/>
</dbReference>
<dbReference type="Proteomes" id="UP000184127">
    <property type="component" value="Unassembled WGS sequence"/>
</dbReference>
<dbReference type="CDD" id="cd04301">
    <property type="entry name" value="NAT_SF"/>
    <property type="match status" value="1"/>
</dbReference>
<feature type="domain" description="N-acetyltransferase" evidence="1">
    <location>
        <begin position="11"/>
        <end position="166"/>
    </location>
</feature>
<reference evidence="3" key="1">
    <citation type="submission" date="2016-11" db="EMBL/GenBank/DDBJ databases">
        <authorList>
            <person name="Varghese N."/>
            <person name="Submissions S."/>
        </authorList>
    </citation>
    <scope>NUCLEOTIDE SEQUENCE [LARGE SCALE GENOMIC DNA]</scope>
    <source>
        <strain evidence="3">DSM 18761</strain>
    </source>
</reference>
<dbReference type="EMBL" id="FQUR01000007">
    <property type="protein sequence ID" value="SHE52441.1"/>
    <property type="molecule type" value="Genomic_DNA"/>
</dbReference>
<sequence length="176" mass="20373">MKIITKKGKNIYIRPPKYEETAYINKLWSDVDTTGEVGGPFFLPEGKVSSWFQKMVDPTDGHNFYCLIFNNKDEPVGEVSFHRFDDSTKTAELNIKIERIHRGKGYAKEALFLLLDYYFNEFGGEIMIDPVLLSNKRAQKMLLSFGFEHDPSNKEVFLLKMTKDMFNKIKDGILPT</sequence>
<dbReference type="RefSeq" id="WP_072967400.1">
    <property type="nucleotide sequence ID" value="NZ_FQUR01000007.1"/>
</dbReference>